<feature type="non-terminal residue" evidence="2">
    <location>
        <position position="1"/>
    </location>
</feature>
<dbReference type="STRING" id="4155.A0A022R245"/>
<feature type="transmembrane region" description="Helical" evidence="1">
    <location>
        <begin position="20"/>
        <end position="45"/>
    </location>
</feature>
<keyword evidence="1" id="KW-0812">Transmembrane</keyword>
<evidence type="ECO:0000313" key="2">
    <source>
        <dbReference type="EMBL" id="EYU34291.1"/>
    </source>
</evidence>
<feature type="transmembrane region" description="Helical" evidence="1">
    <location>
        <begin position="255"/>
        <end position="277"/>
    </location>
</feature>
<evidence type="ECO:0000256" key="1">
    <source>
        <dbReference type="SAM" id="Phobius"/>
    </source>
</evidence>
<feature type="transmembrane region" description="Helical" evidence="1">
    <location>
        <begin position="197"/>
        <end position="219"/>
    </location>
</feature>
<protein>
    <submittedName>
        <fullName evidence="2">Uncharacterized protein</fullName>
    </submittedName>
</protein>
<dbReference type="AlphaFoldDB" id="A0A022R245"/>
<dbReference type="PANTHER" id="PTHR33133:SF1">
    <property type="entry name" value="EXPRESSED PROTEIN-RELATED"/>
    <property type="match status" value="1"/>
</dbReference>
<accession>A0A022R245</accession>
<keyword evidence="1" id="KW-0472">Membrane</keyword>
<dbReference type="EMBL" id="KI630707">
    <property type="protein sequence ID" value="EYU34291.1"/>
    <property type="molecule type" value="Genomic_DNA"/>
</dbReference>
<keyword evidence="3" id="KW-1185">Reference proteome</keyword>
<name>A0A022R245_ERYGU</name>
<proteinExistence type="predicted"/>
<evidence type="ECO:0000313" key="3">
    <source>
        <dbReference type="Proteomes" id="UP000030748"/>
    </source>
</evidence>
<dbReference type="Proteomes" id="UP000030748">
    <property type="component" value="Unassembled WGS sequence"/>
</dbReference>
<dbReference type="eggNOG" id="ENOG502S2UB">
    <property type="taxonomic scope" value="Eukaryota"/>
</dbReference>
<dbReference type="GO" id="GO:0016020">
    <property type="term" value="C:membrane"/>
    <property type="evidence" value="ECO:0000318"/>
    <property type="project" value="GO_Central"/>
</dbReference>
<keyword evidence="1" id="KW-1133">Transmembrane helix</keyword>
<sequence length="309" mass="34287">LLSILNESIKLLPKNGKLMAFIALYSLALSSTIFLLFNYSMEFVINDNANKIMKKVMPDLTSFNTADPNNITPETAAFLAYKIISLVREYSALIFAVQIPFLFVLFIIFFFSSISTILVSSISYSSKKSSLNEVFSIILNIWKGPMVTVLYVSALATGYALFVFTWAAPLLLYPSIITYCLATLVAVFALFLYSYLFVSWAMAIVVSVLEEGCFGLEALGRGEKLVSGKKLDGFLINVGFNVVCSIVFWGCNKMVFVVGVSCLGKILTDVVYTVLYLRCRVENGEEIELRRGVDYSKLPTNAQLGNEMA</sequence>
<feature type="transmembrane region" description="Helical" evidence="1">
    <location>
        <begin position="171"/>
        <end position="191"/>
    </location>
</feature>
<dbReference type="PANTHER" id="PTHR33133">
    <property type="entry name" value="OS08G0107100 PROTEIN-RELATED"/>
    <property type="match status" value="1"/>
</dbReference>
<reference evidence="2 3" key="1">
    <citation type="journal article" date="2013" name="Proc. Natl. Acad. Sci. U.S.A.">
        <title>Fine-scale variation in meiotic recombination in Mimulus inferred from population shotgun sequencing.</title>
        <authorList>
            <person name="Hellsten U."/>
            <person name="Wright K.M."/>
            <person name="Jenkins J."/>
            <person name="Shu S."/>
            <person name="Yuan Y."/>
            <person name="Wessler S.R."/>
            <person name="Schmutz J."/>
            <person name="Willis J.H."/>
            <person name="Rokhsar D.S."/>
        </authorList>
    </citation>
    <scope>NUCLEOTIDE SEQUENCE [LARGE SCALE GENOMIC DNA]</scope>
    <source>
        <strain evidence="3">cv. DUN x IM62</strain>
    </source>
</reference>
<feature type="transmembrane region" description="Helical" evidence="1">
    <location>
        <begin position="92"/>
        <end position="124"/>
    </location>
</feature>
<feature type="transmembrane region" description="Helical" evidence="1">
    <location>
        <begin position="144"/>
        <end position="164"/>
    </location>
</feature>
<feature type="transmembrane region" description="Helical" evidence="1">
    <location>
        <begin position="231"/>
        <end position="249"/>
    </location>
</feature>
<organism evidence="2 3">
    <name type="scientific">Erythranthe guttata</name>
    <name type="common">Yellow monkey flower</name>
    <name type="synonym">Mimulus guttatus</name>
    <dbReference type="NCBI Taxonomy" id="4155"/>
    <lineage>
        <taxon>Eukaryota</taxon>
        <taxon>Viridiplantae</taxon>
        <taxon>Streptophyta</taxon>
        <taxon>Embryophyta</taxon>
        <taxon>Tracheophyta</taxon>
        <taxon>Spermatophyta</taxon>
        <taxon>Magnoliopsida</taxon>
        <taxon>eudicotyledons</taxon>
        <taxon>Gunneridae</taxon>
        <taxon>Pentapetalae</taxon>
        <taxon>asterids</taxon>
        <taxon>lamiids</taxon>
        <taxon>Lamiales</taxon>
        <taxon>Phrymaceae</taxon>
        <taxon>Erythranthe</taxon>
    </lineage>
</organism>
<gene>
    <name evidence="2" type="ORF">MIMGU_mgv1a024425mg</name>
</gene>